<dbReference type="SUPFAM" id="SSF49299">
    <property type="entry name" value="PKD domain"/>
    <property type="match status" value="1"/>
</dbReference>
<dbReference type="PROSITE" id="PS50093">
    <property type="entry name" value="PKD"/>
    <property type="match status" value="1"/>
</dbReference>
<sequence length="989" mass="102376">MIGVENITVEDVKFELGGADAEGMVALFDIRDSHDITVRNSDMASDAEGSLGTPEGHAEAADLAVVRRSEGITFEGNTITNFDQGMAFLDCRDIAVLGNDISGLQGDGIRIGGVAGMLIEGNHLHDFLGSTTAVNHPDMIQIWSTNITVGNADITIRENFLDAGNGANYQMIFGRNGANSPEGALFENLLIEHNVLFGAHSNAISLQDTLNAIVRNNTVLYDPDVYVVEDDGSYSGSTMVGTIEIGGAGAVISDNVAHSVSGGTGNVVLDSSSPLLLDDYRNHFLNVEAGGDGDLRDLMLRPDSALNGVAGSSLTWFTDHADTLTAVVDVTISKTDKSLVLLDASWSRGPDGAVAALGASFLWTFADGSTATGNRIVHDFSGAGRHAYTLTVTLPDGSSDSITRSIEIAPAVVADISFAGGKWSDAGEAGATVTVYGGKITQDGWLEIGGRDRLEITTETGDLFGQASFNLGLTVDRADGANGLLVHFPEVLKLRLDAKGFVHITLDTDAGQFTLDSTTAVFADEAAHRLNVILDGATGSLSLVVDGVTNLRIPAGGVTASQGHAGLTIGNTWGTGISAQVKDIYFGTEAAMPEDAAEADATVVLGSLSFAGGGVVASGLTYTIDKPGAYTDAGIDITKGLLALTRENTFIFEAERFGVAFDMNVSKAGTSGTILYLHQTLDLSLDASGQLVLQLNTDQGWQTIRTAGLDLEDGGLHRISVAYDGDAGVMSIEVDGAQVATGHQSGLTPGVKYWSLGFGHPWKDSEASVTVDNVTISDEPGIQLATATRKLAVTADAPELVLDFEGGAISDTSGLGATVAVLGGGITLGTRADGTGHAEITHGSSIVVAPGAEPLAGQDSFLVTFDLRTDAASGRNVFGIGGALGLDVEGDDFVFHLTTSQGSFTLETSTDVLADRDWHEVAIAYADAQGLLELRVDGQVLGAIEAGGATLVQGDDVLEIGSSLADGFDGGIDDFVYRTGIGSNAFLLG</sequence>
<dbReference type="PROSITE" id="PS50025">
    <property type="entry name" value="LAM_G_DOMAIN"/>
    <property type="match status" value="1"/>
</dbReference>
<dbReference type="SMART" id="SM00710">
    <property type="entry name" value="PbH1"/>
    <property type="match status" value="6"/>
</dbReference>
<organism evidence="3">
    <name type="scientific">Alloyangia sp. H15</name>
    <dbReference type="NCBI Taxonomy" id="3029062"/>
    <lineage>
        <taxon>Bacteria</taxon>
        <taxon>Pseudomonadati</taxon>
        <taxon>Pseudomonadota</taxon>
        <taxon>Alphaproteobacteria</taxon>
        <taxon>Rhodobacterales</taxon>
        <taxon>Roseobacteraceae</taxon>
        <taxon>Alloyangia</taxon>
    </lineage>
</organism>
<dbReference type="InterPro" id="IPR013320">
    <property type="entry name" value="ConA-like_dom_sf"/>
</dbReference>
<dbReference type="InterPro" id="IPR001791">
    <property type="entry name" value="Laminin_G"/>
</dbReference>
<dbReference type="Gene3D" id="2.160.20.10">
    <property type="entry name" value="Single-stranded right-handed beta-helix, Pectin lyase-like"/>
    <property type="match status" value="1"/>
</dbReference>
<dbReference type="SUPFAM" id="SSF49899">
    <property type="entry name" value="Concanavalin A-like lectins/glucanases"/>
    <property type="match status" value="2"/>
</dbReference>
<dbReference type="InterPro" id="IPR011050">
    <property type="entry name" value="Pectin_lyase_fold/virulence"/>
</dbReference>
<proteinExistence type="predicted"/>
<dbReference type="InterPro" id="IPR022409">
    <property type="entry name" value="PKD/Chitinase_dom"/>
</dbReference>
<dbReference type="AlphaFoldDB" id="A0AAU8APK8"/>
<dbReference type="Gene3D" id="2.60.40.10">
    <property type="entry name" value="Immunoglobulins"/>
    <property type="match status" value="1"/>
</dbReference>
<reference evidence="3" key="1">
    <citation type="submission" date="2023-02" db="EMBL/GenBank/DDBJ databases">
        <title>Description and genomic characterization of Salipiger bruguierae sp. nov., isolated from the sediment of mangrove plant Bruguiera sexangula.</title>
        <authorList>
            <person name="Long M."/>
        </authorList>
    </citation>
    <scope>NUCLEOTIDE SEQUENCE</scope>
    <source>
        <strain evidence="3">H15</strain>
        <plasmid evidence="3">unnamed1</plasmid>
    </source>
</reference>
<dbReference type="InterPro" id="IPR006626">
    <property type="entry name" value="PbH1"/>
</dbReference>
<dbReference type="SMART" id="SM00089">
    <property type="entry name" value="PKD"/>
    <property type="match status" value="1"/>
</dbReference>
<dbReference type="Pfam" id="PF18911">
    <property type="entry name" value="PKD_4"/>
    <property type="match status" value="1"/>
</dbReference>
<feature type="domain" description="PKD" evidence="2">
    <location>
        <begin position="359"/>
        <end position="408"/>
    </location>
</feature>
<feature type="domain" description="Laminin G" evidence="1">
    <location>
        <begin position="836"/>
        <end position="989"/>
    </location>
</feature>
<dbReference type="RefSeq" id="WP_353475839.1">
    <property type="nucleotide sequence ID" value="NZ_CP123386.1"/>
</dbReference>
<keyword evidence="3" id="KW-0614">Plasmid</keyword>
<dbReference type="SUPFAM" id="SSF51126">
    <property type="entry name" value="Pectin lyase-like"/>
    <property type="match status" value="1"/>
</dbReference>
<accession>A0AAU8APK8</accession>
<gene>
    <name evidence="3" type="ORF">PVT71_22945</name>
</gene>
<dbReference type="InterPro" id="IPR013783">
    <property type="entry name" value="Ig-like_fold"/>
</dbReference>
<dbReference type="InterPro" id="IPR000601">
    <property type="entry name" value="PKD_dom"/>
</dbReference>
<dbReference type="CDD" id="cd00146">
    <property type="entry name" value="PKD"/>
    <property type="match status" value="1"/>
</dbReference>
<protein>
    <submittedName>
        <fullName evidence="3">LamG domain-containing protein</fullName>
    </submittedName>
</protein>
<dbReference type="EMBL" id="CP123386">
    <property type="protein sequence ID" value="XCC96948.1"/>
    <property type="molecule type" value="Genomic_DNA"/>
</dbReference>
<dbReference type="Gene3D" id="2.60.120.200">
    <property type="match status" value="2"/>
</dbReference>
<name>A0AAU8APK8_9RHOB</name>
<evidence type="ECO:0000259" key="2">
    <source>
        <dbReference type="PROSITE" id="PS50093"/>
    </source>
</evidence>
<dbReference type="InterPro" id="IPR012334">
    <property type="entry name" value="Pectin_lyas_fold"/>
</dbReference>
<dbReference type="InterPro" id="IPR035986">
    <property type="entry name" value="PKD_dom_sf"/>
</dbReference>
<evidence type="ECO:0000313" key="3">
    <source>
        <dbReference type="EMBL" id="XCC96948.1"/>
    </source>
</evidence>
<geneLocation type="plasmid" evidence="3">
    <name>unnamed1</name>
</geneLocation>
<evidence type="ECO:0000259" key="1">
    <source>
        <dbReference type="PROSITE" id="PS50025"/>
    </source>
</evidence>